<sequence length="247" mass="27498">MLYLRLMLMLLTMGAAMLAEASTPLVVATSTDKVNVTSHFVGENLLVYGAITGPGQVIVILRSPDSTEAMQQKTRTGPIWLNGAKVTVTRAPGIWQRLSSAPVRHILPDDTLQKLGLTLSSLVDKARFDPEPDHLDTWQKAFLDEKIRHRNYVVEPAGVTLKQGLFSAKIRLPASLPLGHYQLLTYLVRQQQVVAVRKQQIDVRQVGFQAWIARFARENSWVYGIVLTFILAGLGFALGILMRRRSA</sequence>
<keyword evidence="1" id="KW-1133">Transmembrane helix</keyword>
<accession>A0A543Q331</accession>
<dbReference type="InterPro" id="IPR019088">
    <property type="entry name" value="CHP02186-rel_TM"/>
</dbReference>
<protein>
    <recommendedName>
        <fullName evidence="5">Transmembrane protein</fullName>
    </recommendedName>
</protein>
<evidence type="ECO:0000313" key="3">
    <source>
        <dbReference type="EMBL" id="TQN50747.1"/>
    </source>
</evidence>
<dbReference type="AlphaFoldDB" id="A0A543Q331"/>
<dbReference type="Proteomes" id="UP000315403">
    <property type="component" value="Unassembled WGS sequence"/>
</dbReference>
<evidence type="ECO:0000256" key="1">
    <source>
        <dbReference type="SAM" id="Phobius"/>
    </source>
</evidence>
<feature type="transmembrane region" description="Helical" evidence="1">
    <location>
        <begin position="221"/>
        <end position="241"/>
    </location>
</feature>
<dbReference type="Pfam" id="PF09608">
    <property type="entry name" value="Alph_Pro_TM"/>
    <property type="match status" value="1"/>
</dbReference>
<gene>
    <name evidence="3" type="ORF">DLNHIDIE_00602</name>
</gene>
<dbReference type="RefSeq" id="WP_210434752.1">
    <property type="nucleotide sequence ID" value="NZ_SZUV01000001.1"/>
</dbReference>
<name>A0A543Q331_ACITH</name>
<feature type="chain" id="PRO_5022179845" description="Transmembrane protein" evidence="2">
    <location>
        <begin position="22"/>
        <end position="247"/>
    </location>
</feature>
<organism evidence="3 4">
    <name type="scientific">Acidithiobacillus thiooxidans ATCC 19377</name>
    <dbReference type="NCBI Taxonomy" id="637390"/>
    <lineage>
        <taxon>Bacteria</taxon>
        <taxon>Pseudomonadati</taxon>
        <taxon>Pseudomonadota</taxon>
        <taxon>Acidithiobacillia</taxon>
        <taxon>Acidithiobacillales</taxon>
        <taxon>Acidithiobacillaceae</taxon>
        <taxon>Acidithiobacillus</taxon>
    </lineage>
</organism>
<dbReference type="EMBL" id="SZUV01000001">
    <property type="protein sequence ID" value="TQN50747.1"/>
    <property type="molecule type" value="Genomic_DNA"/>
</dbReference>
<keyword evidence="1" id="KW-0472">Membrane</keyword>
<comment type="caution">
    <text evidence="3">The sequence shown here is derived from an EMBL/GenBank/DDBJ whole genome shotgun (WGS) entry which is preliminary data.</text>
</comment>
<feature type="signal peptide" evidence="2">
    <location>
        <begin position="1"/>
        <end position="21"/>
    </location>
</feature>
<evidence type="ECO:0008006" key="5">
    <source>
        <dbReference type="Google" id="ProtNLM"/>
    </source>
</evidence>
<reference evidence="3 4" key="1">
    <citation type="submission" date="2019-03" db="EMBL/GenBank/DDBJ databases">
        <title>New insights into Acidothiobacillus thiooxidans sulfur metabolism through coupled gene expression, solution geochemistry, microscopy and spectroscopy analyses.</title>
        <authorList>
            <person name="Camacho D."/>
            <person name="Frazao R."/>
            <person name="Fouillen A."/>
            <person name="Nanci A."/>
            <person name="Lang B.F."/>
            <person name="Apte S.C."/>
            <person name="Baron C."/>
            <person name="Warren L.A."/>
        </authorList>
    </citation>
    <scope>NUCLEOTIDE SEQUENCE [LARGE SCALE GENOMIC DNA]</scope>
    <source>
        <strain evidence="3 4">ATCC 19377</strain>
    </source>
</reference>
<evidence type="ECO:0000256" key="2">
    <source>
        <dbReference type="SAM" id="SignalP"/>
    </source>
</evidence>
<proteinExistence type="predicted"/>
<evidence type="ECO:0000313" key="4">
    <source>
        <dbReference type="Proteomes" id="UP000315403"/>
    </source>
</evidence>
<keyword evidence="2" id="KW-0732">Signal</keyword>
<keyword evidence="1" id="KW-0812">Transmembrane</keyword>